<evidence type="ECO:0000256" key="5">
    <source>
        <dbReference type="ARBA" id="ARBA00038359"/>
    </source>
</evidence>
<evidence type="ECO:0000259" key="8">
    <source>
        <dbReference type="Pfam" id="PF20684"/>
    </source>
</evidence>
<dbReference type="InterPro" id="IPR049326">
    <property type="entry name" value="Rhodopsin_dom_fungi"/>
</dbReference>
<feature type="transmembrane region" description="Helical" evidence="7">
    <location>
        <begin position="95"/>
        <end position="117"/>
    </location>
</feature>
<evidence type="ECO:0000256" key="3">
    <source>
        <dbReference type="ARBA" id="ARBA00022989"/>
    </source>
</evidence>
<dbReference type="InterPro" id="IPR052337">
    <property type="entry name" value="SAT4-like"/>
</dbReference>
<dbReference type="Proteomes" id="UP000076552">
    <property type="component" value="Unassembled WGS sequence"/>
</dbReference>
<evidence type="ECO:0000256" key="1">
    <source>
        <dbReference type="ARBA" id="ARBA00004141"/>
    </source>
</evidence>
<reference evidence="9 10" key="1">
    <citation type="submission" date="2015-06" db="EMBL/GenBank/DDBJ databases">
        <title>Survival trade-offs in plant roots during colonization by closely related pathogenic and mutualistic fungi.</title>
        <authorList>
            <person name="Hacquard S."/>
            <person name="Kracher B."/>
            <person name="Hiruma K."/>
            <person name="Weinman A."/>
            <person name="Muench P."/>
            <person name="Garrido Oter R."/>
            <person name="Ver Loren van Themaat E."/>
            <person name="Dallerey J.-F."/>
            <person name="Damm U."/>
            <person name="Henrissat B."/>
            <person name="Lespinet O."/>
            <person name="Thon M."/>
            <person name="Kemen E."/>
            <person name="McHardy A.C."/>
            <person name="Schulze-Lefert P."/>
            <person name="O'Connell R.J."/>
        </authorList>
    </citation>
    <scope>NUCLEOTIDE SEQUENCE [LARGE SCALE GENOMIC DNA]</scope>
    <source>
        <strain evidence="9 10">0861</strain>
    </source>
</reference>
<evidence type="ECO:0000256" key="4">
    <source>
        <dbReference type="ARBA" id="ARBA00023136"/>
    </source>
</evidence>
<organism evidence="9 10">
    <name type="scientific">Colletotrichum tofieldiae</name>
    <dbReference type="NCBI Taxonomy" id="708197"/>
    <lineage>
        <taxon>Eukaryota</taxon>
        <taxon>Fungi</taxon>
        <taxon>Dikarya</taxon>
        <taxon>Ascomycota</taxon>
        <taxon>Pezizomycotina</taxon>
        <taxon>Sordariomycetes</taxon>
        <taxon>Hypocreomycetidae</taxon>
        <taxon>Glomerellales</taxon>
        <taxon>Glomerellaceae</taxon>
        <taxon>Colletotrichum</taxon>
        <taxon>Colletotrichum spaethianum species complex</taxon>
    </lineage>
</organism>
<protein>
    <recommendedName>
        <fullName evidence="8">Rhodopsin domain-containing protein</fullName>
    </recommendedName>
</protein>
<comment type="similarity">
    <text evidence="5">Belongs to the SAT4 family.</text>
</comment>
<feature type="domain" description="Rhodopsin" evidence="8">
    <location>
        <begin position="27"/>
        <end position="268"/>
    </location>
</feature>
<feature type="compositionally biased region" description="Basic and acidic residues" evidence="6">
    <location>
        <begin position="277"/>
        <end position="291"/>
    </location>
</feature>
<feature type="transmembrane region" description="Helical" evidence="7">
    <location>
        <begin position="249"/>
        <end position="267"/>
    </location>
</feature>
<dbReference type="AlphaFoldDB" id="A0A161VJ43"/>
<accession>A0A161VJ43</accession>
<keyword evidence="2 7" id="KW-0812">Transmembrane</keyword>
<comment type="subcellular location">
    <subcellularLocation>
        <location evidence="1">Membrane</location>
        <topology evidence="1">Multi-pass membrane protein</topology>
    </subcellularLocation>
</comment>
<dbReference type="STRING" id="708197.A0A161VJ43"/>
<evidence type="ECO:0000313" key="9">
    <source>
        <dbReference type="EMBL" id="KZL71024.1"/>
    </source>
</evidence>
<gene>
    <name evidence="9" type="ORF">CT0861_10103</name>
</gene>
<dbReference type="GO" id="GO:0016020">
    <property type="term" value="C:membrane"/>
    <property type="evidence" value="ECO:0007669"/>
    <property type="project" value="UniProtKB-SubCell"/>
</dbReference>
<evidence type="ECO:0000256" key="6">
    <source>
        <dbReference type="SAM" id="MobiDB-lite"/>
    </source>
</evidence>
<name>A0A161VJ43_9PEZI</name>
<dbReference type="Pfam" id="PF20684">
    <property type="entry name" value="Fung_rhodopsin"/>
    <property type="match status" value="1"/>
</dbReference>
<dbReference type="EMBL" id="LFIV01000080">
    <property type="protein sequence ID" value="KZL71024.1"/>
    <property type="molecule type" value="Genomic_DNA"/>
</dbReference>
<comment type="caution">
    <text evidence="9">The sequence shown here is derived from an EMBL/GenBank/DDBJ whole genome shotgun (WGS) entry which is preliminary data.</text>
</comment>
<feature type="transmembrane region" description="Helical" evidence="7">
    <location>
        <begin position="38"/>
        <end position="59"/>
    </location>
</feature>
<dbReference type="PANTHER" id="PTHR33048">
    <property type="entry name" value="PTH11-LIKE INTEGRAL MEMBRANE PROTEIN (AFU_ORTHOLOGUE AFUA_5G11245)"/>
    <property type="match status" value="1"/>
</dbReference>
<evidence type="ECO:0000256" key="7">
    <source>
        <dbReference type="SAM" id="Phobius"/>
    </source>
</evidence>
<feature type="transmembrane region" description="Helical" evidence="7">
    <location>
        <begin position="207"/>
        <end position="229"/>
    </location>
</feature>
<feature type="transmembrane region" description="Helical" evidence="7">
    <location>
        <begin position="176"/>
        <end position="195"/>
    </location>
</feature>
<feature type="region of interest" description="Disordered" evidence="6">
    <location>
        <begin position="277"/>
        <end position="316"/>
    </location>
</feature>
<evidence type="ECO:0000313" key="10">
    <source>
        <dbReference type="Proteomes" id="UP000076552"/>
    </source>
</evidence>
<dbReference type="PANTHER" id="PTHR33048:SF92">
    <property type="entry name" value="INTEGRAL MEMBRANE PROTEIN"/>
    <property type="match status" value="1"/>
</dbReference>
<keyword evidence="4 7" id="KW-0472">Membrane</keyword>
<feature type="transmembrane region" description="Helical" evidence="7">
    <location>
        <begin position="6"/>
        <end position="26"/>
    </location>
</feature>
<sequence>MKGISAESLIAIEWLFIGIAFCLVLARINLRIFHLKSGFVLSDAFIAGAFAAGIGLNAVDITLYLRGVYEADIDFKMTNWVATEEESVYVYRTLYFLYFPFYFQQYFNKGTLLALYYEIFGKGPAKIRISLACLVFYCAAGFITTICMILFYCQWGCYWSFTDTCPQRCWKVNDNLGWAFHFSSDVFIFILPLVYISKLNMSKAQKISASITFSIGLVNILITLTRWFVVQAVFTEVPALNTGEALAVADGHIGLIVSILPSLRPYLRIWQNKKEAWRSKSNDTSENRSKDGTPSTSRVVSSVVNSSSKAEETNQV</sequence>
<feature type="compositionally biased region" description="Low complexity" evidence="6">
    <location>
        <begin position="295"/>
        <end position="308"/>
    </location>
</feature>
<evidence type="ECO:0000256" key="2">
    <source>
        <dbReference type="ARBA" id="ARBA00022692"/>
    </source>
</evidence>
<keyword evidence="10" id="KW-1185">Reference proteome</keyword>
<proteinExistence type="inferred from homology"/>
<feature type="transmembrane region" description="Helical" evidence="7">
    <location>
        <begin position="129"/>
        <end position="152"/>
    </location>
</feature>
<keyword evidence="3 7" id="KW-1133">Transmembrane helix</keyword>